<evidence type="ECO:0000313" key="3">
    <source>
        <dbReference type="EMBL" id="QMS85231.1"/>
    </source>
</evidence>
<keyword evidence="1" id="KW-0175">Coiled coil</keyword>
<dbReference type="EMBL" id="CP048914">
    <property type="protein sequence ID" value="QMS85231.1"/>
    <property type="molecule type" value="Genomic_DNA"/>
</dbReference>
<dbReference type="AlphaFoldDB" id="A0A7L7KQY6"/>
<feature type="domain" description="Methyltransferase small" evidence="2">
    <location>
        <begin position="29"/>
        <end position="171"/>
    </location>
</feature>
<dbReference type="InterPro" id="IPR029063">
    <property type="entry name" value="SAM-dependent_MTases_sf"/>
</dbReference>
<dbReference type="PANTHER" id="PTHR47739">
    <property type="entry name" value="TRNA1(VAL) (ADENINE(37)-N6)-METHYLTRANSFERASE"/>
    <property type="match status" value="1"/>
</dbReference>
<keyword evidence="3" id="KW-0489">Methyltransferase</keyword>
<accession>A0A7L7KQY6</accession>
<dbReference type="CDD" id="cd02440">
    <property type="entry name" value="AdoMet_MTases"/>
    <property type="match status" value="1"/>
</dbReference>
<dbReference type="SUPFAM" id="SSF53335">
    <property type="entry name" value="S-adenosyl-L-methionine-dependent methyltransferases"/>
    <property type="match status" value="1"/>
</dbReference>
<dbReference type="InterPro" id="IPR050210">
    <property type="entry name" value="tRNA_Adenine-N(6)_MTase"/>
</dbReference>
<keyword evidence="4" id="KW-1185">Reference proteome</keyword>
<dbReference type="GO" id="GO:0032259">
    <property type="term" value="P:methylation"/>
    <property type="evidence" value="ECO:0007669"/>
    <property type="project" value="UniProtKB-KW"/>
</dbReference>
<evidence type="ECO:0000256" key="1">
    <source>
        <dbReference type="SAM" id="Coils"/>
    </source>
</evidence>
<organism evidence="3 4">
    <name type="scientific">Candidatus Xianfuyuplasma coldseepsis</name>
    <dbReference type="NCBI Taxonomy" id="2782163"/>
    <lineage>
        <taxon>Bacteria</taxon>
        <taxon>Bacillati</taxon>
        <taxon>Mycoplasmatota</taxon>
        <taxon>Mollicutes</taxon>
        <taxon>Candidatus Izemoplasmatales</taxon>
        <taxon>Candidatus Izemoplasmataceae</taxon>
        <taxon>Candidatus Xianfuyuplasma</taxon>
    </lineage>
</organism>
<name>A0A7L7KQY6_9MOLU</name>
<dbReference type="InterPro" id="IPR007848">
    <property type="entry name" value="Small_mtfrase_dom"/>
</dbReference>
<dbReference type="Gene3D" id="3.40.50.150">
    <property type="entry name" value="Vaccinia Virus protein VP39"/>
    <property type="match status" value="1"/>
</dbReference>
<dbReference type="Pfam" id="PF05175">
    <property type="entry name" value="MTS"/>
    <property type="match status" value="1"/>
</dbReference>
<dbReference type="GO" id="GO:0008168">
    <property type="term" value="F:methyltransferase activity"/>
    <property type="evidence" value="ECO:0007669"/>
    <property type="project" value="UniProtKB-KW"/>
</dbReference>
<proteinExistence type="predicted"/>
<dbReference type="RefSeq" id="WP_258877012.1">
    <property type="nucleotide sequence ID" value="NZ_CP048914.1"/>
</dbReference>
<evidence type="ECO:0000313" key="4">
    <source>
        <dbReference type="Proteomes" id="UP000514720"/>
    </source>
</evidence>
<gene>
    <name evidence="3" type="ORF">G4Z02_05540</name>
</gene>
<dbReference type="KEGG" id="xcl:G4Z02_05540"/>
<sequence>MDEVIHDLLGYDGIKIIQRPDMFNFSLDSTLLADFVTPLKTTKQIIDLGTGNAPVPLFLSLKTKAQIIGIEIQEEVYDLAKRSVELNNLQDQITILQKDINNIHKEFENGAFDIVTCNPPFFKYKETSNINDSDYKTIARHEVLITLEQIIKEAKRLLRTKGSLYMVHRTERFIDIIEALRAQQFSLKRVRFVYPKQGQPSNMVLIEASNNGNTALTLLEPLYVHNADGYTDEINRIFGYGKE</sequence>
<dbReference type="PANTHER" id="PTHR47739:SF1">
    <property type="entry name" value="TRNA1(VAL) (ADENINE(37)-N6)-METHYLTRANSFERASE"/>
    <property type="match status" value="1"/>
</dbReference>
<evidence type="ECO:0000259" key="2">
    <source>
        <dbReference type="Pfam" id="PF05175"/>
    </source>
</evidence>
<keyword evidence="3" id="KW-0808">Transferase</keyword>
<protein>
    <submittedName>
        <fullName evidence="3">tRNA1(Val) (Adenine(37)-N6)-methyltransferase</fullName>
    </submittedName>
</protein>
<dbReference type="Proteomes" id="UP000514720">
    <property type="component" value="Chromosome"/>
</dbReference>
<reference evidence="3 4" key="1">
    <citation type="submission" date="2020-02" db="EMBL/GenBank/DDBJ databases">
        <authorList>
            <person name="Zheng R.K."/>
            <person name="Sun C.M."/>
        </authorList>
    </citation>
    <scope>NUCLEOTIDE SEQUENCE [LARGE SCALE GENOMIC DNA]</scope>
    <source>
        <strain evidence="4">zrk13</strain>
    </source>
</reference>
<feature type="coiled-coil region" evidence="1">
    <location>
        <begin position="79"/>
        <end position="106"/>
    </location>
</feature>